<name>A0ABU6VY29_9FABA</name>
<reference evidence="2 3" key="1">
    <citation type="journal article" date="2023" name="Plants (Basel)">
        <title>Bridging the Gap: Combining Genomics and Transcriptomics Approaches to Understand Stylosanthes scabra, an Orphan Legume from the Brazilian Caatinga.</title>
        <authorList>
            <person name="Ferreira-Neto J.R.C."/>
            <person name="da Silva M.D."/>
            <person name="Binneck E."/>
            <person name="de Melo N.F."/>
            <person name="da Silva R.H."/>
            <person name="de Melo A.L.T.M."/>
            <person name="Pandolfi V."/>
            <person name="Bustamante F.O."/>
            <person name="Brasileiro-Vidal A.C."/>
            <person name="Benko-Iseppon A.M."/>
        </authorList>
    </citation>
    <scope>NUCLEOTIDE SEQUENCE [LARGE SCALE GENOMIC DNA]</scope>
    <source>
        <tissue evidence="2">Leaves</tissue>
    </source>
</reference>
<comment type="caution">
    <text evidence="2">The sequence shown here is derived from an EMBL/GenBank/DDBJ whole genome shotgun (WGS) entry which is preliminary data.</text>
</comment>
<keyword evidence="3" id="KW-1185">Reference proteome</keyword>
<dbReference type="EMBL" id="JASCZI010154489">
    <property type="protein sequence ID" value="MED6178026.1"/>
    <property type="molecule type" value="Genomic_DNA"/>
</dbReference>
<dbReference type="Proteomes" id="UP001341840">
    <property type="component" value="Unassembled WGS sequence"/>
</dbReference>
<organism evidence="2 3">
    <name type="scientific">Stylosanthes scabra</name>
    <dbReference type="NCBI Taxonomy" id="79078"/>
    <lineage>
        <taxon>Eukaryota</taxon>
        <taxon>Viridiplantae</taxon>
        <taxon>Streptophyta</taxon>
        <taxon>Embryophyta</taxon>
        <taxon>Tracheophyta</taxon>
        <taxon>Spermatophyta</taxon>
        <taxon>Magnoliopsida</taxon>
        <taxon>eudicotyledons</taxon>
        <taxon>Gunneridae</taxon>
        <taxon>Pentapetalae</taxon>
        <taxon>rosids</taxon>
        <taxon>fabids</taxon>
        <taxon>Fabales</taxon>
        <taxon>Fabaceae</taxon>
        <taxon>Papilionoideae</taxon>
        <taxon>50 kb inversion clade</taxon>
        <taxon>dalbergioids sensu lato</taxon>
        <taxon>Dalbergieae</taxon>
        <taxon>Pterocarpus clade</taxon>
        <taxon>Stylosanthes</taxon>
    </lineage>
</organism>
<protein>
    <submittedName>
        <fullName evidence="2">Uncharacterized protein</fullName>
    </submittedName>
</protein>
<accession>A0ABU6VY29</accession>
<evidence type="ECO:0000313" key="2">
    <source>
        <dbReference type="EMBL" id="MED6178026.1"/>
    </source>
</evidence>
<evidence type="ECO:0000313" key="3">
    <source>
        <dbReference type="Proteomes" id="UP001341840"/>
    </source>
</evidence>
<gene>
    <name evidence="2" type="ORF">PIB30_103823</name>
</gene>
<feature type="non-terminal residue" evidence="2">
    <location>
        <position position="82"/>
    </location>
</feature>
<sequence>MVQETFETFEVFGGGGHLNLAIDYSMITLDTHWDPKAKRIYNAKAEVQGQPEPEVEQPKPVPKSNKRRRLWRGKVGDAPLEY</sequence>
<evidence type="ECO:0000256" key="1">
    <source>
        <dbReference type="SAM" id="MobiDB-lite"/>
    </source>
</evidence>
<feature type="region of interest" description="Disordered" evidence="1">
    <location>
        <begin position="45"/>
        <end position="82"/>
    </location>
</feature>
<proteinExistence type="predicted"/>